<dbReference type="SUPFAM" id="SSF69065">
    <property type="entry name" value="RNase III domain-like"/>
    <property type="match status" value="1"/>
</dbReference>
<sequence>MFNNNSLRKVLNVTLATHHTSVSTFGLFSSRWNCLSRRCYATVVTKTTTANTNTTITNNHSQQQIDIQQTPILNSSTKIQISKSGKIYTETNLTPGLQKFLEKSRIINRELAKSGTPENKDTKLDNDTDAHLQTLLLRSVTHASYGTGKVRSQERLSFIGSFVLNMVLTEIISQKYMVNQNNCGRENFNTVNLIKSIYNNRSFLAFIVANQYWNLSNQYNNKTVENDTKLNKSLNQICTKYNITDLNDNIIEVDNEHYTLRVVGWNEMSFKSQVEILSNTVNAIIGTIYSKCGLQVAREFIEEEIIKERPAVVYKKLLLLDEPQMVLNDLASSQYYASIKFIEEYVKANNCHKCTIYVKQNVIGDANAKDNFKAKKLACFDGLMRFQSMIPSY</sequence>
<dbReference type="GeneID" id="8863969"/>
<accession>D2UYL8</accession>
<evidence type="ECO:0000313" key="2">
    <source>
        <dbReference type="EMBL" id="EFC50494.1"/>
    </source>
</evidence>
<dbReference type="EMBL" id="GG738845">
    <property type="protein sequence ID" value="EFC50494.1"/>
    <property type="molecule type" value="Genomic_DNA"/>
</dbReference>
<keyword evidence="3" id="KW-1185">Reference proteome</keyword>
<gene>
    <name evidence="2" type="ORF">NAEGRDRAFT_45209</name>
</gene>
<dbReference type="GO" id="GO:0004525">
    <property type="term" value="F:ribonuclease III activity"/>
    <property type="evidence" value="ECO:0007669"/>
    <property type="project" value="InterPro"/>
</dbReference>
<dbReference type="VEuPathDB" id="AmoebaDB:NAEGRDRAFT_45209"/>
<dbReference type="KEGG" id="ngr:NAEGRDRAFT_45209"/>
<dbReference type="OrthoDB" id="10402272at2759"/>
<name>D2UYL8_NAEGR</name>
<evidence type="ECO:0000313" key="3">
    <source>
        <dbReference type="Proteomes" id="UP000006671"/>
    </source>
</evidence>
<dbReference type="RefSeq" id="XP_002683238.1">
    <property type="nucleotide sequence ID" value="XM_002683192.1"/>
</dbReference>
<reference evidence="2 3" key="1">
    <citation type="journal article" date="2010" name="Cell">
        <title>The genome of Naegleria gruberi illuminates early eukaryotic versatility.</title>
        <authorList>
            <person name="Fritz-Laylin L.K."/>
            <person name="Prochnik S.E."/>
            <person name="Ginger M.L."/>
            <person name="Dacks J.B."/>
            <person name="Carpenter M.L."/>
            <person name="Field M.C."/>
            <person name="Kuo A."/>
            <person name="Paredez A."/>
            <person name="Chapman J."/>
            <person name="Pham J."/>
            <person name="Shu S."/>
            <person name="Neupane R."/>
            <person name="Cipriano M."/>
            <person name="Mancuso J."/>
            <person name="Tu H."/>
            <person name="Salamov A."/>
            <person name="Lindquist E."/>
            <person name="Shapiro H."/>
            <person name="Lucas S."/>
            <person name="Grigoriev I.V."/>
            <person name="Cande W.Z."/>
            <person name="Fulton C."/>
            <person name="Rokhsar D.S."/>
            <person name="Dawson S.C."/>
        </authorList>
    </citation>
    <scope>NUCLEOTIDE SEQUENCE [LARGE SCALE GENOMIC DNA]</scope>
    <source>
        <strain evidence="2 3">NEG-M</strain>
    </source>
</reference>
<dbReference type="PROSITE" id="PS50142">
    <property type="entry name" value="RNASE_3_2"/>
    <property type="match status" value="1"/>
</dbReference>
<proteinExistence type="predicted"/>
<protein>
    <submittedName>
        <fullName evidence="2">Predicted protein</fullName>
    </submittedName>
</protein>
<evidence type="ECO:0000259" key="1">
    <source>
        <dbReference type="PROSITE" id="PS50142"/>
    </source>
</evidence>
<dbReference type="InParanoid" id="D2UYL8"/>
<dbReference type="Gene3D" id="1.10.1520.10">
    <property type="entry name" value="Ribonuclease III domain"/>
    <property type="match status" value="1"/>
</dbReference>
<dbReference type="InterPro" id="IPR000999">
    <property type="entry name" value="RNase_III_dom"/>
</dbReference>
<dbReference type="InterPro" id="IPR036389">
    <property type="entry name" value="RNase_III_sf"/>
</dbReference>
<dbReference type="OMA" id="NEHYTLR"/>
<organism evidence="3">
    <name type="scientific">Naegleria gruberi</name>
    <name type="common">Amoeba</name>
    <dbReference type="NCBI Taxonomy" id="5762"/>
    <lineage>
        <taxon>Eukaryota</taxon>
        <taxon>Discoba</taxon>
        <taxon>Heterolobosea</taxon>
        <taxon>Tetramitia</taxon>
        <taxon>Eutetramitia</taxon>
        <taxon>Vahlkampfiidae</taxon>
        <taxon>Naegleria</taxon>
    </lineage>
</organism>
<dbReference type="GO" id="GO:0006396">
    <property type="term" value="P:RNA processing"/>
    <property type="evidence" value="ECO:0007669"/>
    <property type="project" value="InterPro"/>
</dbReference>
<feature type="domain" description="RNase III" evidence="1">
    <location>
        <begin position="135"/>
        <end position="176"/>
    </location>
</feature>
<dbReference type="Proteomes" id="UP000006671">
    <property type="component" value="Unassembled WGS sequence"/>
</dbReference>
<dbReference type="AlphaFoldDB" id="D2UYL8"/>